<dbReference type="SUPFAM" id="SSF56601">
    <property type="entry name" value="beta-lactamase/transpeptidase-like"/>
    <property type="match status" value="1"/>
</dbReference>
<dbReference type="Proteomes" id="UP000295172">
    <property type="component" value="Unassembled WGS sequence"/>
</dbReference>
<dbReference type="OrthoDB" id="3325701at2"/>
<feature type="domain" description="Beta-lactamase-related" evidence="1">
    <location>
        <begin position="5"/>
        <end position="323"/>
    </location>
</feature>
<reference evidence="2 3" key="1">
    <citation type="submission" date="2019-02" db="EMBL/GenBank/DDBJ databases">
        <title>Draft genome sequences of novel Actinobacteria.</title>
        <authorList>
            <person name="Sahin N."/>
            <person name="Ay H."/>
            <person name="Saygin H."/>
        </authorList>
    </citation>
    <scope>NUCLEOTIDE SEQUENCE [LARGE SCALE GENOMIC DNA]</scope>
    <source>
        <strain evidence="2 3">16K104</strain>
    </source>
</reference>
<dbReference type="PANTHER" id="PTHR43283">
    <property type="entry name" value="BETA-LACTAMASE-RELATED"/>
    <property type="match status" value="1"/>
</dbReference>
<gene>
    <name evidence="2" type="ORF">E1218_01475</name>
</gene>
<evidence type="ECO:0000259" key="1">
    <source>
        <dbReference type="Pfam" id="PF00144"/>
    </source>
</evidence>
<dbReference type="Pfam" id="PF00144">
    <property type="entry name" value="Beta-lactamase"/>
    <property type="match status" value="1"/>
</dbReference>
<dbReference type="Gene3D" id="3.40.710.10">
    <property type="entry name" value="DD-peptidase/beta-lactamase superfamily"/>
    <property type="match status" value="1"/>
</dbReference>
<dbReference type="AlphaFoldDB" id="A0A4R4XI11"/>
<dbReference type="InterPro" id="IPR050789">
    <property type="entry name" value="Diverse_Enzym_Activities"/>
</dbReference>
<comment type="caution">
    <text evidence="2">The sequence shown here is derived from an EMBL/GenBank/DDBJ whole genome shotgun (WGS) entry which is preliminary data.</text>
</comment>
<keyword evidence="2" id="KW-0378">Hydrolase</keyword>
<evidence type="ECO:0000313" key="2">
    <source>
        <dbReference type="EMBL" id="TDD30496.1"/>
    </source>
</evidence>
<proteinExistence type="predicted"/>
<organism evidence="2 3">
    <name type="scientific">Kribbella turkmenica</name>
    <dbReference type="NCBI Taxonomy" id="2530375"/>
    <lineage>
        <taxon>Bacteria</taxon>
        <taxon>Bacillati</taxon>
        <taxon>Actinomycetota</taxon>
        <taxon>Actinomycetes</taxon>
        <taxon>Propionibacteriales</taxon>
        <taxon>Kribbellaceae</taxon>
        <taxon>Kribbella</taxon>
    </lineage>
</organism>
<sequence length="474" mass="49899">MGGVQDLLDDVMTRHRVVGASACVLTDQGAVTATSGFARLDDQEQVSERTCFAWGSTAKLLTAFMVAQLVAEGLIALDDRLSDQVPWFAKAGPTAGDMTIRQLLSHTSGLADDFRPLAGQEELATMVAQAEPVAAPGERFSYSNVGYVLLGHLIEVTTGMTWESNLARRLLVPSGLSVVRTPVAQASGLAAEHRLDQHGGTVICDSWPRVGSGFAAAGSTLCGSAADLARLARVCLTGTDWPQARRLLPAELAMELQTEYATVPGLGLFESGWGLGWAIEAGDPRSASAHRLVGHRGGTSALVHADPATAMVVAVLTNTAGGELLGRELAGGLFGGPKPPALNGAPLGSESRLDRYVGDYRCPAFDLPVRRIDGGLEIANPLTGRSVALSHLADDVFWADFGELRTTVAFLDKGGDGRPTRVHAALRLLARDTSRTSREAGGRKDVPVVASRSDLHIVSGEPLRHVTPSAPKVR</sequence>
<dbReference type="InterPro" id="IPR012338">
    <property type="entry name" value="Beta-lactam/transpept-like"/>
</dbReference>
<dbReference type="InterPro" id="IPR001466">
    <property type="entry name" value="Beta-lactam-related"/>
</dbReference>
<accession>A0A4R4XI11</accession>
<dbReference type="EMBL" id="SMKR01000003">
    <property type="protein sequence ID" value="TDD30496.1"/>
    <property type="molecule type" value="Genomic_DNA"/>
</dbReference>
<dbReference type="GO" id="GO:0016787">
    <property type="term" value="F:hydrolase activity"/>
    <property type="evidence" value="ECO:0007669"/>
    <property type="project" value="UniProtKB-KW"/>
</dbReference>
<evidence type="ECO:0000313" key="3">
    <source>
        <dbReference type="Proteomes" id="UP000295172"/>
    </source>
</evidence>
<dbReference type="RefSeq" id="WP_132315371.1">
    <property type="nucleotide sequence ID" value="NZ_SMKR01000003.1"/>
</dbReference>
<keyword evidence="3" id="KW-1185">Reference proteome</keyword>
<name>A0A4R4XI11_9ACTN</name>
<protein>
    <submittedName>
        <fullName evidence="2">Serine hydrolase</fullName>
    </submittedName>
</protein>